<dbReference type="SUPFAM" id="SSF53067">
    <property type="entry name" value="Actin-like ATPase domain"/>
    <property type="match status" value="2"/>
</dbReference>
<accession>A0A7X3CSM7</accession>
<feature type="domain" description="ATPase BadF/BadG/BcrA/BcrD type" evidence="1">
    <location>
        <begin position="11"/>
        <end position="288"/>
    </location>
</feature>
<name>A0A7X3CSM7_9BACL</name>
<dbReference type="PANTHER" id="PTHR43190:SF3">
    <property type="entry name" value="N-ACETYL-D-GLUCOSAMINE KINASE"/>
    <property type="match status" value="1"/>
</dbReference>
<dbReference type="AlphaFoldDB" id="A0A7X3CSM7"/>
<dbReference type="PANTHER" id="PTHR43190">
    <property type="entry name" value="N-ACETYL-D-GLUCOSAMINE KINASE"/>
    <property type="match status" value="1"/>
</dbReference>
<sequence>MGARTFSLLAVDGGGTKCRAVVADVRGGWLGEGRAGSSNYQSVGQDAAAREVSLAVKAALTDAGYAPERDGSGGVKLGCAVFALAGLDTEQDRTVLTALVVEVLHGLDIQVDRLIIENDGFAALLGATDGAPGVLVIAGTGSIVYGVNKEGMNCRAGGWGHLVGDEGSGYWIGKKAITAVMKAEDGRGRPTRLTERLLSHLGLNNAEELYNWTFSPEYSVERVAQLWEVVSQALNDGDEASRLLVEEAADELYQGASAVIRNLSMENEKFSVILQGGVLQNAPYLRGLICGRIRSDFPSAQWDSAKKEPIYGVISMGLAHIRQIGLHES</sequence>
<dbReference type="Proteomes" id="UP000450917">
    <property type="component" value="Unassembled WGS sequence"/>
</dbReference>
<keyword evidence="2" id="KW-0808">Transferase</keyword>
<evidence type="ECO:0000313" key="2">
    <source>
        <dbReference type="EMBL" id="MUG70152.1"/>
    </source>
</evidence>
<dbReference type="CDD" id="cd24007">
    <property type="entry name" value="ASKHA_NBD_eukNAGK-like"/>
    <property type="match status" value="1"/>
</dbReference>
<dbReference type="InterPro" id="IPR002731">
    <property type="entry name" value="ATPase_BadF"/>
</dbReference>
<dbReference type="GO" id="GO:0016301">
    <property type="term" value="F:kinase activity"/>
    <property type="evidence" value="ECO:0007669"/>
    <property type="project" value="UniProtKB-KW"/>
</dbReference>
<dbReference type="Gene3D" id="3.30.420.40">
    <property type="match status" value="2"/>
</dbReference>
<dbReference type="RefSeq" id="WP_127606417.1">
    <property type="nucleotide sequence ID" value="NZ_JARTHJ010000005.1"/>
</dbReference>
<reference evidence="2 3" key="1">
    <citation type="submission" date="2019-11" db="EMBL/GenBank/DDBJ databases">
        <title>Draft genome sequences of five Paenibacillus species of dairy origin.</title>
        <authorList>
            <person name="Olajide A.M."/>
            <person name="Chen S."/>
            <person name="Lapointe G."/>
        </authorList>
    </citation>
    <scope>NUCLEOTIDE SEQUENCE [LARGE SCALE GENOMIC DNA]</scope>
    <source>
        <strain evidence="2 3">2CS3</strain>
    </source>
</reference>
<keyword evidence="2" id="KW-0418">Kinase</keyword>
<comment type="caution">
    <text evidence="2">The sequence shown here is derived from an EMBL/GenBank/DDBJ whole genome shotgun (WGS) entry which is preliminary data.</text>
</comment>
<dbReference type="EMBL" id="WNZX01000003">
    <property type="protein sequence ID" value="MUG70152.1"/>
    <property type="molecule type" value="Genomic_DNA"/>
</dbReference>
<organism evidence="2 3">
    <name type="scientific">Paenibacillus validus</name>
    <dbReference type="NCBI Taxonomy" id="44253"/>
    <lineage>
        <taxon>Bacteria</taxon>
        <taxon>Bacillati</taxon>
        <taxon>Bacillota</taxon>
        <taxon>Bacilli</taxon>
        <taxon>Bacillales</taxon>
        <taxon>Paenibacillaceae</taxon>
        <taxon>Paenibacillus</taxon>
    </lineage>
</organism>
<protein>
    <submittedName>
        <fullName evidence="2">N-acetylglucosamine kinase</fullName>
    </submittedName>
</protein>
<keyword evidence="3" id="KW-1185">Reference proteome</keyword>
<proteinExistence type="predicted"/>
<evidence type="ECO:0000313" key="3">
    <source>
        <dbReference type="Proteomes" id="UP000450917"/>
    </source>
</evidence>
<dbReference type="InterPro" id="IPR043129">
    <property type="entry name" value="ATPase_NBD"/>
</dbReference>
<dbReference type="InterPro" id="IPR052519">
    <property type="entry name" value="Euk-type_GlcNAc_Kinase"/>
</dbReference>
<gene>
    <name evidence="2" type="ORF">GNP93_05600</name>
</gene>
<evidence type="ECO:0000259" key="1">
    <source>
        <dbReference type="Pfam" id="PF01869"/>
    </source>
</evidence>
<dbReference type="Pfam" id="PF01869">
    <property type="entry name" value="BcrAD_BadFG"/>
    <property type="match status" value="1"/>
</dbReference>